<protein>
    <recommendedName>
        <fullName evidence="1">N-acetyltransferase domain-containing protein</fullName>
    </recommendedName>
</protein>
<dbReference type="PANTHER" id="PTHR31435:SF10">
    <property type="entry name" value="BSR4717 PROTEIN"/>
    <property type="match status" value="1"/>
</dbReference>
<feature type="domain" description="N-acetyltransferase" evidence="1">
    <location>
        <begin position="11"/>
        <end position="97"/>
    </location>
</feature>
<gene>
    <name evidence="2" type="ORF">SAMN04489835_1431</name>
</gene>
<dbReference type="OrthoDB" id="5405911at2"/>
<dbReference type="Proteomes" id="UP000182915">
    <property type="component" value="Chromosome I"/>
</dbReference>
<dbReference type="SUPFAM" id="SSF55729">
    <property type="entry name" value="Acyl-CoA N-acyltransferases (Nat)"/>
    <property type="match status" value="1"/>
</dbReference>
<name>A0A1H6J258_MYCRU</name>
<dbReference type="PROSITE" id="PS51729">
    <property type="entry name" value="GNAT_YJDJ"/>
    <property type="match status" value="1"/>
</dbReference>
<evidence type="ECO:0000313" key="3">
    <source>
        <dbReference type="Proteomes" id="UP000182915"/>
    </source>
</evidence>
<proteinExistence type="predicted"/>
<organism evidence="2 3">
    <name type="scientific">Mycolicibacterium rutilum</name>
    <name type="common">Mycobacterium rutilum</name>
    <dbReference type="NCBI Taxonomy" id="370526"/>
    <lineage>
        <taxon>Bacteria</taxon>
        <taxon>Bacillati</taxon>
        <taxon>Actinomycetota</taxon>
        <taxon>Actinomycetes</taxon>
        <taxon>Mycobacteriales</taxon>
        <taxon>Mycobacteriaceae</taxon>
        <taxon>Mycolicibacterium</taxon>
    </lineage>
</organism>
<dbReference type="RefSeq" id="WP_083406569.1">
    <property type="nucleotide sequence ID" value="NZ_LT629971.1"/>
</dbReference>
<dbReference type="Gene3D" id="3.40.630.30">
    <property type="match status" value="1"/>
</dbReference>
<dbReference type="EMBL" id="LT629971">
    <property type="protein sequence ID" value="SEH56006.1"/>
    <property type="molecule type" value="Genomic_DNA"/>
</dbReference>
<dbReference type="STRING" id="370526.SAMN04489835_1431"/>
<dbReference type="InterPro" id="IPR016181">
    <property type="entry name" value="Acyl_CoA_acyltransferase"/>
</dbReference>
<keyword evidence="3" id="KW-1185">Reference proteome</keyword>
<dbReference type="AlphaFoldDB" id="A0A1H6J258"/>
<evidence type="ECO:0000259" key="1">
    <source>
        <dbReference type="PROSITE" id="PS51729"/>
    </source>
</evidence>
<accession>A0A1H6J258</accession>
<evidence type="ECO:0000313" key="2">
    <source>
        <dbReference type="EMBL" id="SEH56006.1"/>
    </source>
</evidence>
<sequence length="110" mass="11990">MTTDKTGAPTEVTAESNRYTIAVDGQQVGQAEFADRDGQRVFTHTEVNSEFEGRGLATILISEALQQTRDAGLRIVPVCEMVASYVGKHDEYADAVDPADADVKRWLAES</sequence>
<dbReference type="InterPro" id="IPR045057">
    <property type="entry name" value="Gcn5-rel_NAT"/>
</dbReference>
<dbReference type="Pfam" id="PF14542">
    <property type="entry name" value="Acetyltransf_CG"/>
    <property type="match status" value="1"/>
</dbReference>
<dbReference type="InterPro" id="IPR031165">
    <property type="entry name" value="GNAT_YJDJ"/>
</dbReference>
<dbReference type="PANTHER" id="PTHR31435">
    <property type="entry name" value="PROTEIN NATD1"/>
    <property type="match status" value="1"/>
</dbReference>
<reference evidence="3" key="1">
    <citation type="submission" date="2016-10" db="EMBL/GenBank/DDBJ databases">
        <authorList>
            <person name="Varghese N."/>
            <person name="Submissions S."/>
        </authorList>
    </citation>
    <scope>NUCLEOTIDE SEQUENCE [LARGE SCALE GENOMIC DNA]</scope>
    <source>
        <strain evidence="3">DSM 45405</strain>
    </source>
</reference>